<organism evidence="2 3">
    <name type="scientific">Phocaeicola dorei</name>
    <dbReference type="NCBI Taxonomy" id="357276"/>
    <lineage>
        <taxon>Bacteria</taxon>
        <taxon>Pseudomonadati</taxon>
        <taxon>Bacteroidota</taxon>
        <taxon>Bacteroidia</taxon>
        <taxon>Bacteroidales</taxon>
        <taxon>Bacteroidaceae</taxon>
        <taxon>Phocaeicola</taxon>
    </lineage>
</organism>
<dbReference type="Proteomes" id="UP001055104">
    <property type="component" value="Unassembled WGS sequence"/>
</dbReference>
<comment type="caution">
    <text evidence="2">The sequence shown here is derived from an EMBL/GenBank/DDBJ whole genome shotgun (WGS) entry which is preliminary data.</text>
</comment>
<feature type="transmembrane region" description="Helical" evidence="1">
    <location>
        <begin position="7"/>
        <end position="28"/>
    </location>
</feature>
<protein>
    <submittedName>
        <fullName evidence="2">Uncharacterized protein</fullName>
    </submittedName>
</protein>
<feature type="transmembrane region" description="Helical" evidence="1">
    <location>
        <begin position="40"/>
        <end position="61"/>
    </location>
</feature>
<gene>
    <name evidence="2" type="ORF">CE91St7_40210</name>
</gene>
<dbReference type="EMBL" id="BQOB01000001">
    <property type="protein sequence ID" value="GKH83137.1"/>
    <property type="molecule type" value="Genomic_DNA"/>
</dbReference>
<evidence type="ECO:0000313" key="3">
    <source>
        <dbReference type="Proteomes" id="UP001055104"/>
    </source>
</evidence>
<dbReference type="KEGG" id="bdo:EL88_11570"/>
<evidence type="ECO:0000256" key="1">
    <source>
        <dbReference type="SAM" id="Phobius"/>
    </source>
</evidence>
<sequence>MKKKENWALGLSGIAVVISIVSICVAHPHKAELGFDYQGVLVGVLSLLVTTLIGWNIYTIIDIKSTRDKIDEISTGASFMVQKNMAVSENTNWMIYHYLLLEKDPLGLEYRFLYHGVACLFHTSQFSDIITCNAVVKGLLECIVNPKSITITKSGKNEILKLLSGVKHTDKIEGYLELLNRIALVNVR</sequence>
<keyword evidence="1" id="KW-0812">Transmembrane</keyword>
<name>A0AA37KJW8_9BACT</name>
<accession>A0AA37KJW8</accession>
<keyword evidence="1" id="KW-1133">Transmembrane helix</keyword>
<keyword evidence="1" id="KW-0472">Membrane</keyword>
<reference evidence="2" key="1">
    <citation type="submission" date="2022-01" db="EMBL/GenBank/DDBJ databases">
        <title>Novel bile acid biosynthetic pathways are enriched in the microbiome of centenarians.</title>
        <authorList>
            <person name="Sato Y."/>
            <person name="Atarashi K."/>
            <person name="Plichta R.D."/>
            <person name="Arai Y."/>
            <person name="Sasajima S."/>
            <person name="Kearney M.S."/>
            <person name="Suda W."/>
            <person name="Takeshita K."/>
            <person name="Sasaki T."/>
            <person name="Okamoto S."/>
            <person name="Skelly N.A."/>
            <person name="Okamura Y."/>
            <person name="Vlamakis H."/>
            <person name="Li Y."/>
            <person name="Tanoue T."/>
            <person name="Takei H."/>
            <person name="Nittono H."/>
            <person name="Narushima S."/>
            <person name="Irie J."/>
            <person name="Itoh H."/>
            <person name="Moriya K."/>
            <person name="Sugiura Y."/>
            <person name="Suematsu M."/>
            <person name="Moritoki N."/>
            <person name="Shibata S."/>
            <person name="Littman R.D."/>
            <person name="Fischbach A.M."/>
            <person name="Uwamino Y."/>
            <person name="Inoue T."/>
            <person name="Honda A."/>
            <person name="Hattori M."/>
            <person name="Murai T."/>
            <person name="Xavier J.R."/>
            <person name="Hirose N."/>
            <person name="Honda K."/>
        </authorList>
    </citation>
    <scope>NUCLEOTIDE SEQUENCE</scope>
    <source>
        <strain evidence="2">CE91-St7</strain>
    </source>
</reference>
<dbReference type="RefSeq" id="WP_038610009.1">
    <property type="nucleotide sequence ID" value="NZ_BQOA01000001.1"/>
</dbReference>
<evidence type="ECO:0000313" key="2">
    <source>
        <dbReference type="EMBL" id="GKH83137.1"/>
    </source>
</evidence>
<dbReference type="AlphaFoldDB" id="A0AA37KJW8"/>
<proteinExistence type="predicted"/>